<evidence type="ECO:0000313" key="1">
    <source>
        <dbReference type="EMBL" id="KAF9459109.1"/>
    </source>
</evidence>
<evidence type="ECO:0000313" key="2">
    <source>
        <dbReference type="Proteomes" id="UP000807353"/>
    </source>
</evidence>
<gene>
    <name evidence="1" type="ORF">BDZ94DRAFT_1225216</name>
</gene>
<dbReference type="OrthoDB" id="2966224at2759"/>
<dbReference type="AlphaFoldDB" id="A0A9P5XXZ4"/>
<accession>A0A9P5XXZ4</accession>
<comment type="caution">
    <text evidence="1">The sequence shown here is derived from an EMBL/GenBank/DDBJ whole genome shotgun (WGS) entry which is preliminary data.</text>
</comment>
<name>A0A9P5XXZ4_9AGAR</name>
<dbReference type="EMBL" id="MU150323">
    <property type="protein sequence ID" value="KAF9459109.1"/>
    <property type="molecule type" value="Genomic_DNA"/>
</dbReference>
<reference evidence="1" key="1">
    <citation type="submission" date="2020-11" db="EMBL/GenBank/DDBJ databases">
        <authorList>
            <consortium name="DOE Joint Genome Institute"/>
            <person name="Ahrendt S."/>
            <person name="Riley R."/>
            <person name="Andreopoulos W."/>
            <person name="Labutti K."/>
            <person name="Pangilinan J."/>
            <person name="Ruiz-Duenas F.J."/>
            <person name="Barrasa J.M."/>
            <person name="Sanchez-Garcia M."/>
            <person name="Camarero S."/>
            <person name="Miyauchi S."/>
            <person name="Serrano A."/>
            <person name="Linde D."/>
            <person name="Babiker R."/>
            <person name="Drula E."/>
            <person name="Ayuso-Fernandez I."/>
            <person name="Pacheco R."/>
            <person name="Padilla G."/>
            <person name="Ferreira P."/>
            <person name="Barriuso J."/>
            <person name="Kellner H."/>
            <person name="Castanera R."/>
            <person name="Alfaro M."/>
            <person name="Ramirez L."/>
            <person name="Pisabarro A.G."/>
            <person name="Kuo A."/>
            <person name="Tritt A."/>
            <person name="Lipzen A."/>
            <person name="He G."/>
            <person name="Yan M."/>
            <person name="Ng V."/>
            <person name="Cullen D."/>
            <person name="Martin F."/>
            <person name="Rosso M.-N."/>
            <person name="Henrissat B."/>
            <person name="Hibbett D."/>
            <person name="Martinez A.T."/>
            <person name="Grigoriev I.V."/>
        </authorList>
    </citation>
    <scope>NUCLEOTIDE SEQUENCE</scope>
    <source>
        <strain evidence="1">CBS 247.69</strain>
    </source>
</reference>
<proteinExistence type="predicted"/>
<organism evidence="1 2">
    <name type="scientific">Collybia nuda</name>
    <dbReference type="NCBI Taxonomy" id="64659"/>
    <lineage>
        <taxon>Eukaryota</taxon>
        <taxon>Fungi</taxon>
        <taxon>Dikarya</taxon>
        <taxon>Basidiomycota</taxon>
        <taxon>Agaricomycotina</taxon>
        <taxon>Agaricomycetes</taxon>
        <taxon>Agaricomycetidae</taxon>
        <taxon>Agaricales</taxon>
        <taxon>Tricholomatineae</taxon>
        <taxon>Clitocybaceae</taxon>
        <taxon>Collybia</taxon>
    </lineage>
</organism>
<keyword evidence="2" id="KW-1185">Reference proteome</keyword>
<protein>
    <submittedName>
        <fullName evidence="1">Uncharacterized protein</fullName>
    </submittedName>
</protein>
<sequence>MVSSRTRACHTPLNMKPKMVPNHYRLLKQGVTMTGLDTPIFSDSIKSATEIYGLFD</sequence>
<dbReference type="Proteomes" id="UP000807353">
    <property type="component" value="Unassembled WGS sequence"/>
</dbReference>